<evidence type="ECO:0000256" key="1">
    <source>
        <dbReference type="SAM" id="MobiDB-lite"/>
    </source>
</evidence>
<keyword evidence="3" id="KW-1185">Reference proteome</keyword>
<feature type="region of interest" description="Disordered" evidence="1">
    <location>
        <begin position="51"/>
        <end position="79"/>
    </location>
</feature>
<sequence length="94" mass="10929">MGASKFSQHSVVQFLAAEGVSPIKIRRPMKVYVDNCMLRARVYEWTKRYQQRRTSLEDDPRLASPTQSSRKKMLQQAISSGQIEGVQWTKRLRT</sequence>
<dbReference type="Proteomes" id="UP001148838">
    <property type="component" value="Unassembled WGS sequence"/>
</dbReference>
<protein>
    <submittedName>
        <fullName evidence="2">Uncharacterized protein</fullName>
    </submittedName>
</protein>
<dbReference type="EMBL" id="JAJSOF020000040">
    <property type="protein sequence ID" value="KAJ4426121.1"/>
    <property type="molecule type" value="Genomic_DNA"/>
</dbReference>
<gene>
    <name evidence="2" type="ORF">ANN_26930</name>
</gene>
<organism evidence="2 3">
    <name type="scientific">Periplaneta americana</name>
    <name type="common">American cockroach</name>
    <name type="synonym">Blatta americana</name>
    <dbReference type="NCBI Taxonomy" id="6978"/>
    <lineage>
        <taxon>Eukaryota</taxon>
        <taxon>Metazoa</taxon>
        <taxon>Ecdysozoa</taxon>
        <taxon>Arthropoda</taxon>
        <taxon>Hexapoda</taxon>
        <taxon>Insecta</taxon>
        <taxon>Pterygota</taxon>
        <taxon>Neoptera</taxon>
        <taxon>Polyneoptera</taxon>
        <taxon>Dictyoptera</taxon>
        <taxon>Blattodea</taxon>
        <taxon>Blattoidea</taxon>
        <taxon>Blattidae</taxon>
        <taxon>Blattinae</taxon>
        <taxon>Periplaneta</taxon>
    </lineage>
</organism>
<accession>A0ABQ8RWQ5</accession>
<evidence type="ECO:0000313" key="3">
    <source>
        <dbReference type="Proteomes" id="UP001148838"/>
    </source>
</evidence>
<proteinExistence type="predicted"/>
<comment type="caution">
    <text evidence="2">The sequence shown here is derived from an EMBL/GenBank/DDBJ whole genome shotgun (WGS) entry which is preliminary data.</text>
</comment>
<reference evidence="2 3" key="1">
    <citation type="journal article" date="2022" name="Allergy">
        <title>Genome assembly and annotation of Periplaneta americana reveal a comprehensive cockroach allergen profile.</title>
        <authorList>
            <person name="Wang L."/>
            <person name="Xiong Q."/>
            <person name="Saelim N."/>
            <person name="Wang L."/>
            <person name="Nong W."/>
            <person name="Wan A.T."/>
            <person name="Shi M."/>
            <person name="Liu X."/>
            <person name="Cao Q."/>
            <person name="Hui J.H.L."/>
            <person name="Sookrung N."/>
            <person name="Leung T.F."/>
            <person name="Tungtrongchitr A."/>
            <person name="Tsui S.K.W."/>
        </authorList>
    </citation>
    <scope>NUCLEOTIDE SEQUENCE [LARGE SCALE GENOMIC DNA]</scope>
    <source>
        <strain evidence="2">PWHHKU_190912</strain>
    </source>
</reference>
<name>A0ABQ8RWQ5_PERAM</name>
<evidence type="ECO:0000313" key="2">
    <source>
        <dbReference type="EMBL" id="KAJ4426121.1"/>
    </source>
</evidence>